<dbReference type="Gene3D" id="1.10.8.60">
    <property type="match status" value="1"/>
</dbReference>
<name>A0A2P1PV81_9GAMM</name>
<keyword evidence="2" id="KW-1185">Reference proteome</keyword>
<dbReference type="RefSeq" id="WP_106892672.1">
    <property type="nucleotide sequence ID" value="NZ_CP027860.1"/>
</dbReference>
<dbReference type="KEGG" id="xba:C7S18_16845"/>
<dbReference type="OrthoDB" id="9780149at2"/>
<protein>
    <submittedName>
        <fullName evidence="1">Uncharacterized protein</fullName>
    </submittedName>
</protein>
<reference evidence="1 2" key="1">
    <citation type="submission" date="2018-03" db="EMBL/GenBank/DDBJ databases">
        <title>Ahniella affigens gen. nov., sp. nov., a gammaproteobacterium isolated from sandy soil near a stream.</title>
        <authorList>
            <person name="Ko Y."/>
            <person name="Kim J.-H."/>
        </authorList>
    </citation>
    <scope>NUCLEOTIDE SEQUENCE [LARGE SCALE GENOMIC DNA]</scope>
    <source>
        <strain evidence="1 2">D13</strain>
    </source>
</reference>
<accession>A0A2P1PV81</accession>
<dbReference type="Proteomes" id="UP000241074">
    <property type="component" value="Chromosome"/>
</dbReference>
<reference evidence="1 2" key="2">
    <citation type="submission" date="2018-03" db="EMBL/GenBank/DDBJ databases">
        <authorList>
            <person name="Keele B.F."/>
        </authorList>
    </citation>
    <scope>NUCLEOTIDE SEQUENCE [LARGE SCALE GENOMIC DNA]</scope>
    <source>
        <strain evidence="1 2">D13</strain>
    </source>
</reference>
<evidence type="ECO:0000313" key="1">
    <source>
        <dbReference type="EMBL" id="AVP98753.1"/>
    </source>
</evidence>
<sequence length="162" mass="18389">MQAWSGRENRAMPKWENRPNPQKIVRCQFGTKCDGSEVRYNPELLHRLSMMCNEDIKSRISYSKQILPLHDADLIAFIIAELAAVGLGANTFDEAALQVIARAVQGNLRLCRNLAQASLIAACLDHQRIVTVNHVNNAFLQPHWRSHEALIKQQVKPEPRRS</sequence>
<gene>
    <name evidence="1" type="ORF">C7S18_16845</name>
</gene>
<organism evidence="1 2">
    <name type="scientific">Ahniella affigens</name>
    <dbReference type="NCBI Taxonomy" id="2021234"/>
    <lineage>
        <taxon>Bacteria</taxon>
        <taxon>Pseudomonadati</taxon>
        <taxon>Pseudomonadota</taxon>
        <taxon>Gammaproteobacteria</taxon>
        <taxon>Lysobacterales</taxon>
        <taxon>Rhodanobacteraceae</taxon>
        <taxon>Ahniella</taxon>
    </lineage>
</organism>
<dbReference type="EMBL" id="CP027860">
    <property type="protein sequence ID" value="AVP98753.1"/>
    <property type="molecule type" value="Genomic_DNA"/>
</dbReference>
<evidence type="ECO:0000313" key="2">
    <source>
        <dbReference type="Proteomes" id="UP000241074"/>
    </source>
</evidence>
<dbReference type="AlphaFoldDB" id="A0A2P1PV81"/>
<proteinExistence type="predicted"/>